<feature type="compositionally biased region" description="Basic and acidic residues" evidence="1">
    <location>
        <begin position="165"/>
        <end position="176"/>
    </location>
</feature>
<keyword evidence="3" id="KW-1185">Reference proteome</keyword>
<dbReference type="RefSeq" id="WP_209336676.1">
    <property type="nucleotide sequence ID" value="NZ_JAGIYY010000008.1"/>
</dbReference>
<proteinExistence type="predicted"/>
<feature type="region of interest" description="Disordered" evidence="1">
    <location>
        <begin position="151"/>
        <end position="176"/>
    </location>
</feature>
<evidence type="ECO:0000313" key="3">
    <source>
        <dbReference type="Proteomes" id="UP000666240"/>
    </source>
</evidence>
<comment type="caution">
    <text evidence="2">The sequence shown here is derived from an EMBL/GenBank/DDBJ whole genome shotgun (WGS) entry which is preliminary data.</text>
</comment>
<sequence>MDHLPKNSEREMSAVDAPVFNSTDRAHALVKDIAGHAWRGRGDMVDRVFDVVTHAFPKSPWTRRRVRALWHREAARIDWREVRELEFVAEVERAKRLEQEAARAKHNEFVTHISNTLDRMEANDAEFFIQHRAALRALAFGSADFQIREVAGESSEDPSSSRQVRALDRARDFNQQ</sequence>
<protein>
    <submittedName>
        <fullName evidence="2">Uncharacterized protein</fullName>
    </submittedName>
</protein>
<evidence type="ECO:0000313" key="2">
    <source>
        <dbReference type="EMBL" id="MBP0440657.1"/>
    </source>
</evidence>
<organism evidence="2 3">
    <name type="scientific">Tianweitania sediminis</name>
    <dbReference type="NCBI Taxonomy" id="1502156"/>
    <lineage>
        <taxon>Bacteria</taxon>
        <taxon>Pseudomonadati</taxon>
        <taxon>Pseudomonadota</taxon>
        <taxon>Alphaproteobacteria</taxon>
        <taxon>Hyphomicrobiales</taxon>
        <taxon>Phyllobacteriaceae</taxon>
        <taxon>Tianweitania</taxon>
    </lineage>
</organism>
<dbReference type="Proteomes" id="UP000666240">
    <property type="component" value="Unassembled WGS sequence"/>
</dbReference>
<reference evidence="2" key="1">
    <citation type="submission" date="2021-03" db="EMBL/GenBank/DDBJ databases">
        <title>Genome sequencing and assembly of Tianweitania sediminis.</title>
        <authorList>
            <person name="Chhetri G."/>
        </authorList>
    </citation>
    <scope>NUCLEOTIDE SEQUENCE</scope>
    <source>
        <strain evidence="2">Z8</strain>
    </source>
</reference>
<dbReference type="EMBL" id="JAGIYY010000008">
    <property type="protein sequence ID" value="MBP0440657.1"/>
    <property type="molecule type" value="Genomic_DNA"/>
</dbReference>
<gene>
    <name evidence="2" type="ORF">J5Y06_18565</name>
</gene>
<accession>A0A8J7R2X4</accession>
<evidence type="ECO:0000256" key="1">
    <source>
        <dbReference type="SAM" id="MobiDB-lite"/>
    </source>
</evidence>
<dbReference type="AlphaFoldDB" id="A0A8J7R2X4"/>
<name>A0A8J7R2X4_9HYPH</name>